<dbReference type="PANTHER" id="PTHR30336:SF6">
    <property type="entry name" value="INTEGRAL MEMBRANE PROTEIN"/>
    <property type="match status" value="1"/>
</dbReference>
<sequence>SVALVFGAGVKANGKLTDALADRVSSAVDLYKAGKVRKLLMSGDNGTKNYDEVTAMKKFAIEKGVPEGDIILDYAGFDTYDTCYRARDIFDVHSGVILVSQAFHLPRALYICNSLGVQSVGFSADKRVYATNLWGLREFAAQIKAGLDVEILHSKPKFLGSKVKVF</sequence>
<dbReference type="AlphaFoldDB" id="A0A1F6M6X3"/>
<protein>
    <recommendedName>
        <fullName evidence="1">DUF218 domain-containing protein</fullName>
    </recommendedName>
</protein>
<proteinExistence type="predicted"/>
<comment type="caution">
    <text evidence="2">The sequence shown here is derived from an EMBL/GenBank/DDBJ whole genome shotgun (WGS) entry which is preliminary data.</text>
</comment>
<evidence type="ECO:0000313" key="2">
    <source>
        <dbReference type="EMBL" id="OGH67340.1"/>
    </source>
</evidence>
<reference evidence="2 3" key="1">
    <citation type="journal article" date="2016" name="Nat. Commun.">
        <title>Thousands of microbial genomes shed light on interconnected biogeochemical processes in an aquifer system.</title>
        <authorList>
            <person name="Anantharaman K."/>
            <person name="Brown C.T."/>
            <person name="Hug L.A."/>
            <person name="Sharon I."/>
            <person name="Castelle C.J."/>
            <person name="Probst A.J."/>
            <person name="Thomas B.C."/>
            <person name="Singh A."/>
            <person name="Wilkins M.J."/>
            <person name="Karaoz U."/>
            <person name="Brodie E.L."/>
            <person name="Williams K.H."/>
            <person name="Hubbard S.S."/>
            <person name="Banfield J.F."/>
        </authorList>
    </citation>
    <scope>NUCLEOTIDE SEQUENCE [LARGE SCALE GENOMIC DNA]</scope>
</reference>
<dbReference type="InterPro" id="IPR051599">
    <property type="entry name" value="Cell_Envelope_Assoc"/>
</dbReference>
<name>A0A1F6M6X3_9BACT</name>
<feature type="non-terminal residue" evidence="2">
    <location>
        <position position="1"/>
    </location>
</feature>
<dbReference type="Proteomes" id="UP000178742">
    <property type="component" value="Unassembled WGS sequence"/>
</dbReference>
<accession>A0A1F6M6X3</accession>
<feature type="domain" description="DUF218" evidence="1">
    <location>
        <begin position="2"/>
        <end position="138"/>
    </location>
</feature>
<dbReference type="EMBL" id="MFPX01000004">
    <property type="protein sequence ID" value="OGH67340.1"/>
    <property type="molecule type" value="Genomic_DNA"/>
</dbReference>
<dbReference type="GO" id="GO:0005886">
    <property type="term" value="C:plasma membrane"/>
    <property type="evidence" value="ECO:0007669"/>
    <property type="project" value="TreeGrafter"/>
</dbReference>
<dbReference type="Pfam" id="PF02698">
    <property type="entry name" value="DUF218"/>
    <property type="match status" value="1"/>
</dbReference>
<dbReference type="STRING" id="1798676.A3B90_00595"/>
<evidence type="ECO:0000259" key="1">
    <source>
        <dbReference type="Pfam" id="PF02698"/>
    </source>
</evidence>
<evidence type="ECO:0000313" key="3">
    <source>
        <dbReference type="Proteomes" id="UP000178742"/>
    </source>
</evidence>
<dbReference type="InterPro" id="IPR014729">
    <property type="entry name" value="Rossmann-like_a/b/a_fold"/>
</dbReference>
<dbReference type="PANTHER" id="PTHR30336">
    <property type="entry name" value="INNER MEMBRANE PROTEIN, PROBABLE PERMEASE"/>
    <property type="match status" value="1"/>
</dbReference>
<dbReference type="Gene3D" id="3.40.50.620">
    <property type="entry name" value="HUPs"/>
    <property type="match status" value="1"/>
</dbReference>
<gene>
    <name evidence="2" type="ORF">A3B90_00595</name>
</gene>
<dbReference type="InterPro" id="IPR003848">
    <property type="entry name" value="DUF218"/>
</dbReference>
<dbReference type="CDD" id="cd06259">
    <property type="entry name" value="YdcF-like"/>
    <property type="match status" value="1"/>
</dbReference>
<organism evidence="2 3">
    <name type="scientific">Candidatus Magasanikbacteria bacterium RIFCSPHIGHO2_02_FULL_41_13</name>
    <dbReference type="NCBI Taxonomy" id="1798676"/>
    <lineage>
        <taxon>Bacteria</taxon>
        <taxon>Candidatus Magasanikiibacteriota</taxon>
    </lineage>
</organism>